<evidence type="ECO:0000313" key="2">
    <source>
        <dbReference type="EMBL" id="JAG03828.1"/>
    </source>
</evidence>
<organism evidence="2">
    <name type="scientific">Lygus hesperus</name>
    <name type="common">Western plant bug</name>
    <dbReference type="NCBI Taxonomy" id="30085"/>
    <lineage>
        <taxon>Eukaryota</taxon>
        <taxon>Metazoa</taxon>
        <taxon>Ecdysozoa</taxon>
        <taxon>Arthropoda</taxon>
        <taxon>Hexapoda</taxon>
        <taxon>Insecta</taxon>
        <taxon>Pterygota</taxon>
        <taxon>Neoptera</taxon>
        <taxon>Paraneoptera</taxon>
        <taxon>Hemiptera</taxon>
        <taxon>Heteroptera</taxon>
        <taxon>Panheteroptera</taxon>
        <taxon>Cimicomorpha</taxon>
        <taxon>Miridae</taxon>
        <taxon>Mirini</taxon>
        <taxon>Lygus</taxon>
    </lineage>
</organism>
<name>A0A0A9WBC8_LYGHE</name>
<gene>
    <name evidence="2" type="primary">ncaph2_0</name>
    <name evidence="2" type="ORF">CM83_7485</name>
</gene>
<accession>A0A0A9WBC8</accession>
<sequence>MYEDSEATHEQLVLQEDTATSHITDTTTTIQKLQSKYLADTSFIKVYNIDNLLNQSNIVENCSSYLHNISDNHTREQGGNCVEKGNITHDYISNKLTSLENLPYEDLCKKLLHMYLQTSNAYLSKDTTYRVVRNWWLYISSLFDNEVTKDLDIQQYKDRVKENIRNILQQKSTTQSLDIHKENIDEKLVVCHSSKESITLGETLQQQSPREVCRLFVATLQ</sequence>
<feature type="domain" description="Condensin-2 complex subunit H2 C-terminal" evidence="1">
    <location>
        <begin position="104"/>
        <end position="221"/>
    </location>
</feature>
<reference evidence="2" key="1">
    <citation type="journal article" date="2014" name="PLoS ONE">
        <title>Transcriptome-Based Identification of ABC Transporters in the Western Tarnished Plant Bug Lygus hesperus.</title>
        <authorList>
            <person name="Hull J.J."/>
            <person name="Chaney K."/>
            <person name="Geib S.M."/>
            <person name="Fabrick J.A."/>
            <person name="Brent C.S."/>
            <person name="Walsh D."/>
            <person name="Lavine L.C."/>
        </authorList>
    </citation>
    <scope>NUCLEOTIDE SEQUENCE</scope>
</reference>
<dbReference type="InterPro" id="IPR031737">
    <property type="entry name" value="CNDH2_C"/>
</dbReference>
<reference evidence="2" key="2">
    <citation type="submission" date="2014-07" db="EMBL/GenBank/DDBJ databases">
        <authorList>
            <person name="Hull J."/>
        </authorList>
    </citation>
    <scope>NUCLEOTIDE SEQUENCE</scope>
</reference>
<dbReference type="AlphaFoldDB" id="A0A0A9WBC8"/>
<dbReference type="Pfam" id="PF16858">
    <property type="entry name" value="CNDH2_C"/>
    <property type="match status" value="1"/>
</dbReference>
<dbReference type="EMBL" id="GBHO01039776">
    <property type="protein sequence ID" value="JAG03828.1"/>
    <property type="molecule type" value="Transcribed_RNA"/>
</dbReference>
<protein>
    <submittedName>
        <fullName evidence="2">Condensin-2 complex subunit H2</fullName>
    </submittedName>
</protein>
<evidence type="ECO:0000259" key="1">
    <source>
        <dbReference type="Pfam" id="PF16858"/>
    </source>
</evidence>
<proteinExistence type="predicted"/>